<evidence type="ECO:0000313" key="6">
    <source>
        <dbReference type="EMBL" id="TYP05848.1"/>
    </source>
</evidence>
<dbReference type="GO" id="GO:0004332">
    <property type="term" value="F:fructose-bisphosphate aldolase activity"/>
    <property type="evidence" value="ECO:0007669"/>
    <property type="project" value="InterPro"/>
</dbReference>
<dbReference type="InterPro" id="IPR033673">
    <property type="entry name" value="LsrF"/>
</dbReference>
<dbReference type="SUPFAM" id="SSF51569">
    <property type="entry name" value="Aldolase"/>
    <property type="match status" value="1"/>
</dbReference>
<dbReference type="HAMAP" id="MF_02052">
    <property type="entry name" value="LsrF"/>
    <property type="match status" value="1"/>
</dbReference>
<comment type="catalytic activity">
    <reaction evidence="4">
        <text>dihydroxyacetone phosphate + acetyl-CoA = 3-hydroxy-2,4-dioxopentyl phosphate + CoA</text>
        <dbReference type="Rhea" id="RHEA:44736"/>
        <dbReference type="ChEBI" id="CHEBI:57287"/>
        <dbReference type="ChEBI" id="CHEBI:57288"/>
        <dbReference type="ChEBI" id="CHEBI:57642"/>
        <dbReference type="ChEBI" id="CHEBI:84359"/>
        <dbReference type="EC" id="2.3.1.245"/>
    </reaction>
</comment>
<dbReference type="EMBL" id="VNHN01000028">
    <property type="protein sequence ID" value="TYP05848.1"/>
    <property type="molecule type" value="Genomic_DNA"/>
</dbReference>
<comment type="function">
    <text evidence="4">Involved in the degradation of phospho-AI-2, thereby terminating induction of the lsr operon and closing the AI-2 signaling cycle. Catalyzes the transfer of an acetyl moiety from 3-hydroxy-5-phosphonooxypentane-2,4-dione to CoA to form glycerone phosphate and acetyl-CoA.</text>
</comment>
<keyword evidence="2 4" id="KW-0808">Transferase</keyword>
<evidence type="ECO:0000256" key="2">
    <source>
        <dbReference type="ARBA" id="ARBA00022679"/>
    </source>
</evidence>
<dbReference type="PIRSF" id="PIRSF038992">
    <property type="entry name" value="Aldolase_Ia"/>
    <property type="match status" value="1"/>
</dbReference>
<name>A0A068QZX3_9GAMM</name>
<dbReference type="InterPro" id="IPR041720">
    <property type="entry name" value="FbaB-like"/>
</dbReference>
<feature type="active site" description="Schiff-base intermediate with substrate" evidence="4">
    <location>
        <position position="219"/>
    </location>
</feature>
<evidence type="ECO:0000313" key="7">
    <source>
        <dbReference type="Proteomes" id="UP000032721"/>
    </source>
</evidence>
<dbReference type="Proteomes" id="UP000032721">
    <property type="component" value="Chromosome"/>
</dbReference>
<evidence type="ECO:0000256" key="1">
    <source>
        <dbReference type="ARBA" id="ARBA00022490"/>
    </source>
</evidence>
<dbReference type="InterPro" id="IPR002915">
    <property type="entry name" value="DeoC/FbaB/LacD_aldolase"/>
</dbReference>
<dbReference type="Pfam" id="PF01791">
    <property type="entry name" value="DeoC"/>
    <property type="match status" value="1"/>
</dbReference>
<reference evidence="6 8" key="2">
    <citation type="submission" date="2019-07" db="EMBL/GenBank/DDBJ databases">
        <title>Genomic Encyclopedia of Type Strains, Phase I: the one thousand microbial genomes (KMG-I) project.</title>
        <authorList>
            <person name="Kyrpides N."/>
        </authorList>
    </citation>
    <scope>NUCLEOTIDE SEQUENCE [LARGE SCALE GENOMIC DNA]</scope>
    <source>
        <strain evidence="6 8">DSM 17909</strain>
    </source>
</reference>
<dbReference type="KEGG" id="xdo:XDD1_3690"/>
<dbReference type="EMBL" id="FO704550">
    <property type="protein sequence ID" value="CDG19375.1"/>
    <property type="molecule type" value="Genomic_DNA"/>
</dbReference>
<dbReference type="NCBIfam" id="NF006081">
    <property type="entry name" value="PRK08227.1"/>
    <property type="match status" value="1"/>
</dbReference>
<evidence type="ECO:0000313" key="5">
    <source>
        <dbReference type="EMBL" id="CDG19375.1"/>
    </source>
</evidence>
<gene>
    <name evidence="4 5" type="primary">lsrF</name>
    <name evidence="6" type="ORF">LY16_01993</name>
    <name evidence="5" type="ORF">XDD1_3690</name>
</gene>
<dbReference type="PANTHER" id="PTHR47916:SF1">
    <property type="entry name" value="3-HYDROXY-5-PHOSPHONOOXYPENTANE-2,4-DIONE THIOLASE"/>
    <property type="match status" value="1"/>
</dbReference>
<dbReference type="HOGENOM" id="CLU_057069_1_0_6"/>
<comment type="subcellular location">
    <subcellularLocation>
        <location evidence="4">Cytoplasm</location>
    </subcellularLocation>
</comment>
<comment type="similarity">
    <text evidence="4">Belongs to the DeoC/FbaB aldolase family.</text>
</comment>
<organism evidence="5 7">
    <name type="scientific">Xenorhabdus doucetiae</name>
    <dbReference type="NCBI Taxonomy" id="351671"/>
    <lineage>
        <taxon>Bacteria</taxon>
        <taxon>Pseudomonadati</taxon>
        <taxon>Pseudomonadota</taxon>
        <taxon>Gammaproteobacteria</taxon>
        <taxon>Enterobacterales</taxon>
        <taxon>Morganellaceae</taxon>
        <taxon>Xenorhabdus</taxon>
    </lineage>
</organism>
<dbReference type="GO" id="GO:0005737">
    <property type="term" value="C:cytoplasm"/>
    <property type="evidence" value="ECO:0007669"/>
    <property type="project" value="UniProtKB-SubCell"/>
</dbReference>
<dbReference type="AlphaFoldDB" id="A0A068QZX3"/>
<protein>
    <recommendedName>
        <fullName evidence="4">3-hydroxy-5-phosphonooxypentane-2,4-dione thiolase</fullName>
        <ecNumber evidence="4">2.3.1.245</ecNumber>
    </recommendedName>
</protein>
<dbReference type="Proteomes" id="UP000324170">
    <property type="component" value="Unassembled WGS sequence"/>
</dbReference>
<keyword evidence="5" id="KW-0456">Lyase</keyword>
<reference evidence="5 7" key="1">
    <citation type="submission" date="2013-07" db="EMBL/GenBank/DDBJ databases">
        <authorList>
            <person name="Genoscope - CEA"/>
        </authorList>
    </citation>
    <scope>NUCLEOTIDE SEQUENCE [LARGE SCALE GENOMIC DNA]</scope>
    <source>
        <strain evidence="5">FRM16</strain>
        <strain evidence="7">FRM16 / DSM 17909</strain>
    </source>
</reference>
<keyword evidence="3 4" id="KW-0704">Schiff base</keyword>
<dbReference type="CDD" id="cd00958">
    <property type="entry name" value="DhnA"/>
    <property type="match status" value="1"/>
</dbReference>
<dbReference type="EC" id="2.3.1.245" evidence="4"/>
<sequence>MGLNAVPDSDTFLEGEMADLDDIKDGKDFGINTPQKNTLFELKGCGALDWGMQSRLARIFNPATHKTVMLAFDHGYFQGPTTGLERIDINIAPLFEYTDVLMCTRGILRSQVPPATNKPVVLRASGANSILTELSNETVAVAMEDALRLNVCAVAAQVYIGTEHEHQSIKNIIKLVDQGTRYGMPTMAVTGVGKEMARDQRYFSLATRIAAEMGANIIKTYYVDSGFERIAAGCPVPIVIAGGKKLPELDALEMCYQAIDQGASGVDMGRNIFQSEAPVAMLKAVQAVVHHNEKPAQAYEIFLNEKAQGE</sequence>
<dbReference type="GO" id="GO:0016747">
    <property type="term" value="F:acyltransferase activity, transferring groups other than amino-acyl groups"/>
    <property type="evidence" value="ECO:0007669"/>
    <property type="project" value="UniProtKB-UniRule"/>
</dbReference>
<proteinExistence type="inferred from homology"/>
<keyword evidence="8" id="KW-1185">Reference proteome</keyword>
<keyword evidence="1 4" id="KW-0963">Cytoplasm</keyword>
<dbReference type="PANTHER" id="PTHR47916">
    <property type="entry name" value="FRUCTOSE-BISPHOSPHATE ALDOLASE CLASS 1"/>
    <property type="match status" value="1"/>
</dbReference>
<accession>A0A068QZX3</accession>
<dbReference type="InterPro" id="IPR050456">
    <property type="entry name" value="DeoC/FbaB_aldolase"/>
</dbReference>
<dbReference type="SMART" id="SM01133">
    <property type="entry name" value="DeoC"/>
    <property type="match status" value="1"/>
</dbReference>
<evidence type="ECO:0000256" key="3">
    <source>
        <dbReference type="ARBA" id="ARBA00023270"/>
    </source>
</evidence>
<evidence type="ECO:0000256" key="4">
    <source>
        <dbReference type="HAMAP-Rule" id="MF_02052"/>
    </source>
</evidence>
<comment type="subunit">
    <text evidence="4">Homodecamer.</text>
</comment>
<evidence type="ECO:0000313" key="8">
    <source>
        <dbReference type="Proteomes" id="UP000324170"/>
    </source>
</evidence>
<dbReference type="InterPro" id="IPR013785">
    <property type="entry name" value="Aldolase_TIM"/>
</dbReference>
<dbReference type="STRING" id="351671.XDD1_3690"/>
<dbReference type="Gene3D" id="3.20.20.70">
    <property type="entry name" value="Aldolase class I"/>
    <property type="match status" value="1"/>
</dbReference>